<evidence type="ECO:0000256" key="1">
    <source>
        <dbReference type="SAM" id="Phobius"/>
    </source>
</evidence>
<proteinExistence type="predicted"/>
<gene>
    <name evidence="2" type="ORF">MEDL_12615</name>
</gene>
<dbReference type="PANTHER" id="PTHR21824">
    <property type="entry name" value="TRANSMEMBRANE PROTEIN 177"/>
    <property type="match status" value="1"/>
</dbReference>
<sequence>MSAFLRTFSLPSFIGLGGYGLYVIARNTIFLGQEDLQLCDYYSQPIEMSTELKDIEKEIILKLDWEVKLLANIRLFMSEEIEMCHRGLINAKGGAIIGIPQTFHCHKVSDISCWDDICKYYNISVDKSSPESAKELGEALILSNKAKKFAIAREVFLAKSHHKFMPLLFMFSSGFLTYTVWYYLDKPLKSKALIRNCVHIFGILLMVKLYLEMMIVYTRRLERKVDVEACKMEEDYAKGGIEYYDKLIKTRQVVSHLQNDKELSIIDQMLSTISSFSRSRHLTLEDRRKTVENYVQKLTEDQKSTKS</sequence>
<dbReference type="EMBL" id="CAJPWZ010000654">
    <property type="protein sequence ID" value="CAG2197737.1"/>
    <property type="molecule type" value="Genomic_DNA"/>
</dbReference>
<keyword evidence="1" id="KW-0812">Transmembrane</keyword>
<comment type="caution">
    <text evidence="2">The sequence shown here is derived from an EMBL/GenBank/DDBJ whole genome shotgun (WGS) entry which is preliminary data.</text>
</comment>
<organism evidence="2 3">
    <name type="scientific">Mytilus edulis</name>
    <name type="common">Blue mussel</name>
    <dbReference type="NCBI Taxonomy" id="6550"/>
    <lineage>
        <taxon>Eukaryota</taxon>
        <taxon>Metazoa</taxon>
        <taxon>Spiralia</taxon>
        <taxon>Lophotrochozoa</taxon>
        <taxon>Mollusca</taxon>
        <taxon>Bivalvia</taxon>
        <taxon>Autobranchia</taxon>
        <taxon>Pteriomorphia</taxon>
        <taxon>Mytilida</taxon>
        <taxon>Mytiloidea</taxon>
        <taxon>Mytilidae</taxon>
        <taxon>Mytilinae</taxon>
        <taxon>Mytilus</taxon>
    </lineage>
</organism>
<dbReference type="Proteomes" id="UP000683360">
    <property type="component" value="Unassembled WGS sequence"/>
</dbReference>
<dbReference type="GO" id="GO:0016020">
    <property type="term" value="C:membrane"/>
    <property type="evidence" value="ECO:0007669"/>
    <property type="project" value="TreeGrafter"/>
</dbReference>
<feature type="transmembrane region" description="Helical" evidence="1">
    <location>
        <begin position="164"/>
        <end position="181"/>
    </location>
</feature>
<feature type="transmembrane region" description="Helical" evidence="1">
    <location>
        <begin position="193"/>
        <end position="211"/>
    </location>
</feature>
<name>A0A8S3QT20_MYTED</name>
<accession>A0A8S3QT20</accession>
<dbReference type="OrthoDB" id="110174at2759"/>
<dbReference type="AlphaFoldDB" id="A0A8S3QT20"/>
<evidence type="ECO:0000313" key="2">
    <source>
        <dbReference type="EMBL" id="CAG2197737.1"/>
    </source>
</evidence>
<reference evidence="2" key="1">
    <citation type="submission" date="2021-03" db="EMBL/GenBank/DDBJ databases">
        <authorList>
            <person name="Bekaert M."/>
        </authorList>
    </citation>
    <scope>NUCLEOTIDE SEQUENCE</scope>
</reference>
<evidence type="ECO:0000313" key="3">
    <source>
        <dbReference type="Proteomes" id="UP000683360"/>
    </source>
</evidence>
<dbReference type="InterPro" id="IPR026620">
    <property type="entry name" value="TMEM177"/>
</dbReference>
<dbReference type="PANTHER" id="PTHR21824:SF4">
    <property type="entry name" value="TRANSMEMBRANE PROTEIN 177"/>
    <property type="match status" value="1"/>
</dbReference>
<protein>
    <submittedName>
        <fullName evidence="2">Uncharacterized protein</fullName>
    </submittedName>
</protein>
<keyword evidence="1" id="KW-0472">Membrane</keyword>
<keyword evidence="3" id="KW-1185">Reference proteome</keyword>
<keyword evidence="1" id="KW-1133">Transmembrane helix</keyword>